<name>A0A3B4DZE5_PYGNA</name>
<evidence type="ECO:0000256" key="10">
    <source>
        <dbReference type="ARBA" id="ARBA00023288"/>
    </source>
</evidence>
<evidence type="ECO:0000256" key="4">
    <source>
        <dbReference type="ARBA" id="ARBA00022553"/>
    </source>
</evidence>
<dbReference type="SUPFAM" id="SSF54518">
    <property type="entry name" value="Tubby C-terminal domain-like"/>
    <property type="match status" value="1"/>
</dbReference>
<reference evidence="12" key="3">
    <citation type="submission" date="2025-09" db="UniProtKB">
        <authorList>
            <consortium name="Ensembl"/>
        </authorList>
    </citation>
    <scope>IDENTIFICATION</scope>
</reference>
<evidence type="ECO:0000256" key="2">
    <source>
        <dbReference type="ARBA" id="ARBA00004606"/>
    </source>
</evidence>
<reference evidence="12" key="2">
    <citation type="submission" date="2025-08" db="UniProtKB">
        <authorList>
            <consortium name="Ensembl"/>
        </authorList>
    </citation>
    <scope>IDENTIFICATION</scope>
</reference>
<keyword evidence="10 11" id="KW-0449">Lipoprotein</keyword>
<evidence type="ECO:0000256" key="6">
    <source>
        <dbReference type="ARBA" id="ARBA00022837"/>
    </source>
</evidence>
<evidence type="ECO:0000256" key="5">
    <source>
        <dbReference type="ARBA" id="ARBA00022692"/>
    </source>
</evidence>
<evidence type="ECO:0000256" key="3">
    <source>
        <dbReference type="ARBA" id="ARBA00005350"/>
    </source>
</evidence>
<keyword evidence="4" id="KW-0597">Phosphoprotein</keyword>
<comment type="cofactor">
    <cofactor evidence="1 11">
        <name>Ca(2+)</name>
        <dbReference type="ChEBI" id="CHEBI:29108"/>
    </cofactor>
</comment>
<keyword evidence="7" id="KW-1133">Transmembrane helix</keyword>
<comment type="subcellular location">
    <subcellularLocation>
        <location evidence="2">Membrane</location>
        <topology evidence="2">Single-pass type II membrane protein</topology>
    </subcellularLocation>
</comment>
<dbReference type="AlphaFoldDB" id="A0A3B4DZE5"/>
<keyword evidence="5" id="KW-0812">Transmembrane</keyword>
<organism evidence="12 13">
    <name type="scientific">Pygocentrus nattereri</name>
    <name type="common">Red-bellied piranha</name>
    <dbReference type="NCBI Taxonomy" id="42514"/>
    <lineage>
        <taxon>Eukaryota</taxon>
        <taxon>Metazoa</taxon>
        <taxon>Chordata</taxon>
        <taxon>Craniata</taxon>
        <taxon>Vertebrata</taxon>
        <taxon>Euteleostomi</taxon>
        <taxon>Actinopterygii</taxon>
        <taxon>Neopterygii</taxon>
        <taxon>Teleostei</taxon>
        <taxon>Ostariophysi</taxon>
        <taxon>Characiformes</taxon>
        <taxon>Characoidei</taxon>
        <taxon>Pygocentrus</taxon>
    </lineage>
</organism>
<proteinExistence type="inferred from homology"/>
<dbReference type="PANTHER" id="PTHR23248:SF38">
    <property type="entry name" value="PHOSPHOLIPID SCRAMBLASE 1"/>
    <property type="match status" value="1"/>
</dbReference>
<dbReference type="OMA" id="ACFLMVS"/>
<dbReference type="InterPro" id="IPR025659">
    <property type="entry name" value="Tubby-like_C"/>
</dbReference>
<comment type="similarity">
    <text evidence="3 11">Belongs to the phospholipid scramblase family.</text>
</comment>
<keyword evidence="8" id="KW-0472">Membrane</keyword>
<evidence type="ECO:0000256" key="1">
    <source>
        <dbReference type="ARBA" id="ARBA00001913"/>
    </source>
</evidence>
<reference evidence="12 13" key="1">
    <citation type="submission" date="2020-10" db="EMBL/GenBank/DDBJ databases">
        <title>Pygocentrus nattereri (red-bellied piranha) genome, fPygNat1, primary haplotype.</title>
        <authorList>
            <person name="Myers G."/>
            <person name="Meyer A."/>
            <person name="Karagic N."/>
            <person name="Pippel M."/>
            <person name="Winkler S."/>
            <person name="Tracey A."/>
            <person name="Wood J."/>
            <person name="Formenti G."/>
            <person name="Howe K."/>
            <person name="Fedrigo O."/>
            <person name="Jarvis E.D."/>
        </authorList>
    </citation>
    <scope>NUCLEOTIDE SEQUENCE [LARGE SCALE GENOMIC DNA]</scope>
</reference>
<evidence type="ECO:0000313" key="12">
    <source>
        <dbReference type="Ensembl" id="ENSPNAP00000029782.2"/>
    </source>
</evidence>
<dbReference type="PANTHER" id="PTHR23248">
    <property type="entry name" value="PHOSPHOLIPID SCRAMBLASE-RELATED"/>
    <property type="match status" value="1"/>
</dbReference>
<sequence length="222" mass="24668">MHSTGHPVSAAVFNCPPLSVDCLLWLHLPALIVSGMSTNNNYIVKDAAGQQMFFAAEENDSCNRMCCGSSRSFTISLTDNSRREVFTLERSLNCSSCCCPCCLQELEVHAPRGKPIGYVTQNWHPCLPKFTILNERRKPVLKIDGQCCMGSCGSQVYFKIKTLDTSSLVGAIFKQPTDIVQERFTNADNYGLQFPVDLDVKIKATVLGACFLIVRHFFVQNI</sequence>
<dbReference type="Ensembl" id="ENSPNAT00000017204.2">
    <property type="protein sequence ID" value="ENSPNAP00000029782.2"/>
    <property type="gene ID" value="ENSPNAG00000016104.2"/>
</dbReference>
<keyword evidence="13" id="KW-1185">Reference proteome</keyword>
<evidence type="ECO:0000256" key="7">
    <source>
        <dbReference type="ARBA" id="ARBA00022989"/>
    </source>
</evidence>
<keyword evidence="9 11" id="KW-0564">Palmitate</keyword>
<dbReference type="GeneTree" id="ENSGT00940000154435"/>
<dbReference type="InterPro" id="IPR005552">
    <property type="entry name" value="Scramblase"/>
</dbReference>
<evidence type="ECO:0000256" key="9">
    <source>
        <dbReference type="ARBA" id="ARBA00023139"/>
    </source>
</evidence>
<dbReference type="Proteomes" id="UP001501920">
    <property type="component" value="Chromosome 2"/>
</dbReference>
<comment type="function">
    <text evidence="11">May mediate accelerated ATP-independent bidirectional transbilayer migration of phospholipids upon binding calcium ions that results in a loss of phospholipid asymmetry in the plasma membrane.</text>
</comment>
<dbReference type="Pfam" id="PF03803">
    <property type="entry name" value="Scramblase"/>
    <property type="match status" value="1"/>
</dbReference>
<protein>
    <recommendedName>
        <fullName evidence="11">Phospholipid scramblase</fullName>
    </recommendedName>
</protein>
<evidence type="ECO:0000256" key="8">
    <source>
        <dbReference type="ARBA" id="ARBA00023136"/>
    </source>
</evidence>
<dbReference type="GO" id="GO:0005886">
    <property type="term" value="C:plasma membrane"/>
    <property type="evidence" value="ECO:0007669"/>
    <property type="project" value="TreeGrafter"/>
</dbReference>
<evidence type="ECO:0000313" key="13">
    <source>
        <dbReference type="Proteomes" id="UP001501920"/>
    </source>
</evidence>
<accession>A0A3B4DZE5</accession>
<keyword evidence="6 11" id="KW-0106">Calcium</keyword>
<evidence type="ECO:0000256" key="11">
    <source>
        <dbReference type="RuleBase" id="RU363116"/>
    </source>
</evidence>
<dbReference type="GO" id="GO:0017128">
    <property type="term" value="F:phospholipid scramblase activity"/>
    <property type="evidence" value="ECO:0007669"/>
    <property type="project" value="InterPro"/>
</dbReference>